<dbReference type="EMBL" id="QVQA01000142">
    <property type="protein sequence ID" value="KAF5094950.1"/>
    <property type="molecule type" value="Genomic_DNA"/>
</dbReference>
<sequence length="524" mass="58990">MAFSGFSKKRYMLGQTAGRKPIGQATIVVLLAILGLTFTFLSTIVFQTSHTQLENTKTANAQLISAADIPTSTYAGSTNNLLYPVISDEYIASVPLKDKSLTRTILPSDYWNDNIGLPSQSKLQFSGEVYLSLSDPNWMSIQGGDQLSTMVSMTIDGITAESLPNAALGDVSVQVIQDSLPDVFTVPVISETTGLSRDNINTFTVDGVNTMDVVQYSLLRFDSQTWDTKDNLERYYTYLESQKSFVNQNGTLLFNHTYDYETMTSYDKNDLETDLQAGSKNPVRYALISVRNTTASTDKFQTYTITKRSAFREDNISTQYGTINLVEYHYSLQVTKFGKVRKLNDNFRIKYSRGTDTPTSYRRLPMTPVYMTSKQDYITAASVTQDKNIYASYIPETYVDVVPLIALICVYAGLMFLIGAFSLYWNLRHYVQKAYSIPHELISYLFYSPETNLGHVLDKVHSLELSMVDGYDPQLGYNHLGLISIDDAQRISKAEPDVPFGQIFKKKKKDLFSPFSNAEEKEEV</sequence>
<organism evidence="1 2">
    <name type="scientific">Geotrichum galactomycetum</name>
    <dbReference type="NCBI Taxonomy" id="27317"/>
    <lineage>
        <taxon>Eukaryota</taxon>
        <taxon>Fungi</taxon>
        <taxon>Dikarya</taxon>
        <taxon>Ascomycota</taxon>
        <taxon>Saccharomycotina</taxon>
        <taxon>Dipodascomycetes</taxon>
        <taxon>Dipodascales</taxon>
        <taxon>Dipodascaceae</taxon>
        <taxon>Geotrichum</taxon>
    </lineage>
</organism>
<comment type="caution">
    <text evidence="1">The sequence shown here is derived from an EMBL/GenBank/DDBJ whole genome shotgun (WGS) entry which is preliminary data.</text>
</comment>
<protein>
    <submittedName>
        <fullName evidence="1">Uncharacterized protein</fullName>
    </submittedName>
</protein>
<evidence type="ECO:0000313" key="2">
    <source>
        <dbReference type="Proteomes" id="UP000744676"/>
    </source>
</evidence>
<accession>A0ACB6V1P8</accession>
<name>A0ACB6V1P8_9ASCO</name>
<dbReference type="Proteomes" id="UP000744676">
    <property type="component" value="Unassembled WGS sequence"/>
</dbReference>
<proteinExistence type="predicted"/>
<gene>
    <name evidence="1" type="ORF">D0Z00_003325</name>
</gene>
<evidence type="ECO:0000313" key="1">
    <source>
        <dbReference type="EMBL" id="KAF5094950.1"/>
    </source>
</evidence>
<reference evidence="1 2" key="1">
    <citation type="journal article" date="2020" name="Front. Microbiol.">
        <title>Phenotypic and Genetic Characterization of the Cheese Ripening Yeast Geotrichum candidum.</title>
        <authorList>
            <person name="Perkins V."/>
            <person name="Vignola S."/>
            <person name="Lessard M.H."/>
            <person name="Plante P.L."/>
            <person name="Corbeil J."/>
            <person name="Dugat-Bony E."/>
            <person name="Frenette M."/>
            <person name="Labrie S."/>
        </authorList>
    </citation>
    <scope>NUCLEOTIDE SEQUENCE [LARGE SCALE GENOMIC DNA]</scope>
    <source>
        <strain evidence="1 2">LMA-1147</strain>
    </source>
</reference>
<keyword evidence="2" id="KW-1185">Reference proteome</keyword>